<dbReference type="Pfam" id="PF00646">
    <property type="entry name" value="F-box"/>
    <property type="match status" value="1"/>
</dbReference>
<protein>
    <recommendedName>
        <fullName evidence="2">F-box domain-containing protein</fullName>
    </recommendedName>
</protein>
<evidence type="ECO:0000313" key="3">
    <source>
        <dbReference type="EMBL" id="GJN35601.1"/>
    </source>
</evidence>
<feature type="domain" description="F-box" evidence="2">
    <location>
        <begin position="13"/>
        <end position="49"/>
    </location>
</feature>
<reference evidence="3" key="2">
    <citation type="submission" date="2021-12" db="EMBL/GenBank/DDBJ databases">
        <title>Resequencing data analysis of finger millet.</title>
        <authorList>
            <person name="Hatakeyama M."/>
            <person name="Aluri S."/>
            <person name="Balachadran M.T."/>
            <person name="Sivarajan S.R."/>
            <person name="Poveda L."/>
            <person name="Shimizu-Inatsugi R."/>
            <person name="Schlapbach R."/>
            <person name="Sreeman S.M."/>
            <person name="Shimizu K.K."/>
        </authorList>
    </citation>
    <scope>NUCLEOTIDE SEQUENCE</scope>
</reference>
<dbReference type="PANTHER" id="PTHR34223:SF70">
    <property type="entry name" value="F-BOX DOMAIN-CONTAINING PROTEIN"/>
    <property type="match status" value="1"/>
</dbReference>
<dbReference type="Proteomes" id="UP001054889">
    <property type="component" value="Unassembled WGS sequence"/>
</dbReference>
<organism evidence="3 4">
    <name type="scientific">Eleusine coracana subsp. coracana</name>
    <dbReference type="NCBI Taxonomy" id="191504"/>
    <lineage>
        <taxon>Eukaryota</taxon>
        <taxon>Viridiplantae</taxon>
        <taxon>Streptophyta</taxon>
        <taxon>Embryophyta</taxon>
        <taxon>Tracheophyta</taxon>
        <taxon>Spermatophyta</taxon>
        <taxon>Magnoliopsida</taxon>
        <taxon>Liliopsida</taxon>
        <taxon>Poales</taxon>
        <taxon>Poaceae</taxon>
        <taxon>PACMAD clade</taxon>
        <taxon>Chloridoideae</taxon>
        <taxon>Cynodonteae</taxon>
        <taxon>Eleusininae</taxon>
        <taxon>Eleusine</taxon>
    </lineage>
</organism>
<evidence type="ECO:0000313" key="4">
    <source>
        <dbReference type="Proteomes" id="UP001054889"/>
    </source>
</evidence>
<feature type="region of interest" description="Disordered" evidence="1">
    <location>
        <begin position="356"/>
        <end position="375"/>
    </location>
</feature>
<dbReference type="InterPro" id="IPR053781">
    <property type="entry name" value="F-box_AtFBL13-like"/>
</dbReference>
<dbReference type="InterPro" id="IPR001810">
    <property type="entry name" value="F-box_dom"/>
</dbReference>
<dbReference type="EMBL" id="BQKI01000088">
    <property type="protein sequence ID" value="GJN35601.1"/>
    <property type="molecule type" value="Genomic_DNA"/>
</dbReference>
<dbReference type="SUPFAM" id="SSF81383">
    <property type="entry name" value="F-box domain"/>
    <property type="match status" value="1"/>
</dbReference>
<proteinExistence type="predicted"/>
<dbReference type="InterPro" id="IPR032675">
    <property type="entry name" value="LRR_dom_sf"/>
</dbReference>
<accession>A0AAV5FLH5</accession>
<comment type="caution">
    <text evidence="3">The sequence shown here is derived from an EMBL/GenBank/DDBJ whole genome shotgun (WGS) entry which is preliminary data.</text>
</comment>
<reference evidence="3" key="1">
    <citation type="journal article" date="2018" name="DNA Res.">
        <title>Multiple hybrid de novo genome assembly of finger millet, an orphan allotetraploid crop.</title>
        <authorList>
            <person name="Hatakeyama M."/>
            <person name="Aluri S."/>
            <person name="Balachadran M.T."/>
            <person name="Sivarajan S.R."/>
            <person name="Patrignani A."/>
            <person name="Gruter S."/>
            <person name="Poveda L."/>
            <person name="Shimizu-Inatsugi R."/>
            <person name="Baeten J."/>
            <person name="Francoijs K.J."/>
            <person name="Nataraja K.N."/>
            <person name="Reddy Y.A.N."/>
            <person name="Phadnis S."/>
            <person name="Ravikumar R.L."/>
            <person name="Schlapbach R."/>
            <person name="Sreeman S.M."/>
            <person name="Shimizu K.K."/>
        </authorList>
    </citation>
    <scope>NUCLEOTIDE SEQUENCE</scope>
</reference>
<dbReference type="AlphaFoldDB" id="A0AAV5FLH5"/>
<evidence type="ECO:0000256" key="1">
    <source>
        <dbReference type="SAM" id="MobiDB-lite"/>
    </source>
</evidence>
<dbReference type="Gene3D" id="3.80.10.10">
    <property type="entry name" value="Ribonuclease Inhibitor"/>
    <property type="match status" value="1"/>
</dbReference>
<name>A0AAV5FLH5_ELECO</name>
<dbReference type="PANTHER" id="PTHR34223">
    <property type="entry name" value="OS11G0201299 PROTEIN"/>
    <property type="match status" value="1"/>
</dbReference>
<evidence type="ECO:0000259" key="2">
    <source>
        <dbReference type="Pfam" id="PF00646"/>
    </source>
</evidence>
<dbReference type="SUPFAM" id="SSF52047">
    <property type="entry name" value="RNI-like"/>
    <property type="match status" value="1"/>
</dbReference>
<sequence>MPPEPQLAPGDWLSALPNGPLHTVLSFLPAPQAVRTCVLSRRWKDLWCTAPCINIDMMGGDFMRKWTKFEYFTTNLLLFRRGTLSLDKFRLCCSLTSQQCLRDVDRWVRLGIKYCPLVLEVILMGRIRIGPDSPFPHLGESSRLKRLHLEAVYLDRCFAEQIQSSCTVLEELELYTCVHKFQEISSRTLKTLIMETSENDSGQRFVITAPSLVYLQISVTNTSYSDGLLFLTLQNRTSPYHLVWMPRLLQRFHLATMDLYGGGWDDEVTNRRLAAMGRTAVVKLLRLEVRLWSAFVVRKCSNGQDSVEPPLMDAILRAQVLDFGCYFVVAGGDEEDMFDAIVAMMTPQELEAKKEEEEAAMRAVAGSQGGSLVTK</sequence>
<dbReference type="CDD" id="cd22160">
    <property type="entry name" value="F-box_AtFBL13-like"/>
    <property type="match status" value="1"/>
</dbReference>
<keyword evidence="4" id="KW-1185">Reference proteome</keyword>
<dbReference type="InterPro" id="IPR053197">
    <property type="entry name" value="F-box_SCFL_complex_component"/>
</dbReference>
<dbReference type="InterPro" id="IPR036047">
    <property type="entry name" value="F-box-like_dom_sf"/>
</dbReference>
<gene>
    <name evidence="3" type="primary">gb24394</name>
    <name evidence="3" type="ORF">PR202_gb24394</name>
</gene>